<dbReference type="EMBL" id="AP022822">
    <property type="protein sequence ID" value="BCA85681.1"/>
    <property type="molecule type" value="Genomic_DNA"/>
</dbReference>
<evidence type="ECO:0008006" key="4">
    <source>
        <dbReference type="Google" id="ProtNLM"/>
    </source>
</evidence>
<keyword evidence="3" id="KW-1185">Reference proteome</keyword>
<keyword evidence="1" id="KW-0175">Coiled coil</keyword>
<dbReference type="KEGG" id="esg:EsVE80_12040"/>
<gene>
    <name evidence="2" type="ORF">EsVE80_12040</name>
</gene>
<proteinExistence type="predicted"/>
<evidence type="ECO:0000313" key="2">
    <source>
        <dbReference type="EMBL" id="BCA85681.1"/>
    </source>
</evidence>
<accession>A0A679ILT9</accession>
<protein>
    <recommendedName>
        <fullName evidence="4">Viral A-type inclusion protein</fullName>
    </recommendedName>
</protein>
<dbReference type="AlphaFoldDB" id="A0A679ILT9"/>
<evidence type="ECO:0000313" key="3">
    <source>
        <dbReference type="Proteomes" id="UP000502998"/>
    </source>
</evidence>
<feature type="coiled-coil region" evidence="1">
    <location>
        <begin position="150"/>
        <end position="248"/>
    </location>
</feature>
<name>A0A679ILT9_9ENTE</name>
<dbReference type="RefSeq" id="WP_173102927.1">
    <property type="nucleotide sequence ID" value="NZ_AP022822.1"/>
</dbReference>
<sequence>MTNDYDELNAETIESEDSKSFSEIKEVASKNIGQMLHDLQDFELAIKEERIPDIYRIYNGRLHDELKKTSNANHEIDQLLTKKIHDNFMASFPFMRHHEKISETLNYYRIGDYYRQRASIGIDASIPEIFIIPKIDSEWESFISDHESPMKKIEQEIDQLTANAITAKMQIEKLDEKLKELIQKEKAIENNKSFFNRGKTDEELETLLKQKEELSAQRAKWLPFVEEREKTLQQKEVLEIKYQQLRLNRALVIKEFRQIKRYFGDLEVLQKQLANFIAEYLNKGGKEND</sequence>
<reference evidence="2 3" key="1">
    <citation type="submission" date="2020-02" db="EMBL/GenBank/DDBJ databases">
        <title>Characterization of vanA genotype vancomycin-resistant Enterococcus saigonensis VE80.</title>
        <authorList>
            <person name="Harada T."/>
            <person name="Motooka D."/>
            <person name="Nakamura S."/>
            <person name="Yamamoto Y."/>
            <person name="Kawahara R."/>
            <person name="Kawatsu K."/>
        </authorList>
    </citation>
    <scope>NUCLEOTIDE SEQUENCE [LARGE SCALE GENOMIC DNA]</scope>
    <source>
        <strain evidence="2 3">VE80</strain>
    </source>
</reference>
<evidence type="ECO:0000256" key="1">
    <source>
        <dbReference type="SAM" id="Coils"/>
    </source>
</evidence>
<organism evidence="2 3">
    <name type="scientific">Enterococcus saigonensis</name>
    <dbReference type="NCBI Taxonomy" id="1805431"/>
    <lineage>
        <taxon>Bacteria</taxon>
        <taxon>Bacillati</taxon>
        <taxon>Bacillota</taxon>
        <taxon>Bacilli</taxon>
        <taxon>Lactobacillales</taxon>
        <taxon>Enterococcaceae</taxon>
        <taxon>Enterococcus</taxon>
    </lineage>
</organism>
<dbReference type="Proteomes" id="UP000502998">
    <property type="component" value="Chromosome"/>
</dbReference>